<evidence type="ECO:0000313" key="2">
    <source>
        <dbReference type="Proteomes" id="UP000199497"/>
    </source>
</evidence>
<dbReference type="AlphaFoldDB" id="A0A1H0TPC0"/>
<organism evidence="1 2">
    <name type="scientific">Actinopolyspora xinjiangensis</name>
    <dbReference type="NCBI Taxonomy" id="405564"/>
    <lineage>
        <taxon>Bacteria</taxon>
        <taxon>Bacillati</taxon>
        <taxon>Actinomycetota</taxon>
        <taxon>Actinomycetes</taxon>
        <taxon>Actinopolysporales</taxon>
        <taxon>Actinopolysporaceae</taxon>
        <taxon>Actinopolyspora</taxon>
    </lineage>
</organism>
<gene>
    <name evidence="1" type="ORF">SAMN04487905_105178</name>
</gene>
<protein>
    <submittedName>
        <fullName evidence="1">Uncharacterized protein</fullName>
    </submittedName>
</protein>
<accession>A0A1H0TPC0</accession>
<evidence type="ECO:0000313" key="1">
    <source>
        <dbReference type="EMBL" id="SDP55488.1"/>
    </source>
</evidence>
<dbReference type="EMBL" id="FNJR01000005">
    <property type="protein sequence ID" value="SDP55488.1"/>
    <property type="molecule type" value="Genomic_DNA"/>
</dbReference>
<reference evidence="2" key="1">
    <citation type="submission" date="2016-10" db="EMBL/GenBank/DDBJ databases">
        <authorList>
            <person name="Varghese N."/>
            <person name="Submissions S."/>
        </authorList>
    </citation>
    <scope>NUCLEOTIDE SEQUENCE [LARGE SCALE GENOMIC DNA]</scope>
    <source>
        <strain evidence="2">DSM 46732</strain>
    </source>
</reference>
<proteinExistence type="predicted"/>
<dbReference type="Proteomes" id="UP000199497">
    <property type="component" value="Unassembled WGS sequence"/>
</dbReference>
<keyword evidence="2" id="KW-1185">Reference proteome</keyword>
<name>A0A1H0TPC0_9ACTN</name>
<sequence>MLRCRADALGGALGSCREGGNLPAPKRGKLDQLALSTRTGAPAKYCRTSSTASVKNAR</sequence>